<feature type="coiled-coil region" evidence="1">
    <location>
        <begin position="318"/>
        <end position="345"/>
    </location>
</feature>
<dbReference type="GO" id="GO:0000731">
    <property type="term" value="P:DNA synthesis involved in DNA repair"/>
    <property type="evidence" value="ECO:0007669"/>
    <property type="project" value="TreeGrafter"/>
</dbReference>
<dbReference type="PANTHER" id="PTHR32182:SF0">
    <property type="entry name" value="DNA REPLICATION AND REPAIR PROTEIN RECF"/>
    <property type="match status" value="1"/>
</dbReference>
<gene>
    <name evidence="2" type="ORF">HCB35_15325</name>
</gene>
<organism evidence="2 3">
    <name type="scientific">Listeria booriae</name>
    <dbReference type="NCBI Taxonomy" id="1552123"/>
    <lineage>
        <taxon>Bacteria</taxon>
        <taxon>Bacillati</taxon>
        <taxon>Bacillota</taxon>
        <taxon>Bacilli</taxon>
        <taxon>Bacillales</taxon>
        <taxon>Listeriaceae</taxon>
        <taxon>Listeria</taxon>
    </lineage>
</organism>
<accession>A0A842FFP9</accession>
<evidence type="ECO:0008006" key="4">
    <source>
        <dbReference type="Google" id="ProtNLM"/>
    </source>
</evidence>
<name>A0A842FFP9_9LIST</name>
<evidence type="ECO:0000256" key="1">
    <source>
        <dbReference type="SAM" id="Coils"/>
    </source>
</evidence>
<dbReference type="InterPro" id="IPR027417">
    <property type="entry name" value="P-loop_NTPase"/>
</dbReference>
<dbReference type="PANTHER" id="PTHR32182">
    <property type="entry name" value="DNA REPLICATION AND REPAIR PROTEIN RECF"/>
    <property type="match status" value="1"/>
</dbReference>
<protein>
    <recommendedName>
        <fullName evidence="4">Rad50/SbcC-type AAA domain-containing protein</fullName>
    </recommendedName>
</protein>
<dbReference type="AlphaFoldDB" id="A0A842FFP9"/>
<comment type="caution">
    <text evidence="2">The sequence shown here is derived from an EMBL/GenBank/DDBJ whole genome shotgun (WGS) entry which is preliminary data.</text>
</comment>
<keyword evidence="1" id="KW-0175">Coiled coil</keyword>
<feature type="coiled-coil region" evidence="1">
    <location>
        <begin position="381"/>
        <end position="532"/>
    </location>
</feature>
<dbReference type="SUPFAM" id="SSF52540">
    <property type="entry name" value="P-loop containing nucleoside triphosphate hydrolases"/>
    <property type="match status" value="2"/>
</dbReference>
<sequence>MMKNIKLLELELKNFKGVRDFKLVTNGNNVDVFGKNGTGKTSVFDAFTWLLFDKDSKNKKDAGIKTIENEEELHGLEHSVMALLSIDGEELRLKKIYTEKYTMKRGTTDQEFNGHETSYEINEVPTSRKKDFVDRVASIIDETTFKMLTNPLYFNENLKWQERRQILLDIAGDVDDSDVVDSNAKLAGLLDILGSHSVEEKRKQNSAQKSKINENLKMLPGLINEVDRGKPDLSALDKEDISSEIAFLTQEKNKKESQLADVRNGGLISELRNKKLTIENELMELDNKTRSANYELISEKQNEVSQQKIAVSSVSNIVDMAKSQFKIDQNQHEKLEKQKEEKIKEYFASVEQTFDEHRLTCPTCNQSFPEAQKEELIAKFNQEKADRSEKLMEEGKRLTNELDFVAESIESKTQELLEQEEELLNASALLVSLENELEKIKARQTNITDNVEYQELQKEIAVIEKQIESDNHSTTGREAEIQAEINKISEEIQKCQRDLMKFDLTISADARIEELRTDEKKYKQQYAELEKVDFMTEEFIRTKVSMLTEKINSKFKLARFKLFDTQINTGIKEICETIDNDGVLFNVSMNTGKKTIFGLDIIATLSEFYGVNAPVFLDNSESVTEPFDTDCQTIRLFARNEPELRVEEA</sequence>
<evidence type="ECO:0000313" key="2">
    <source>
        <dbReference type="EMBL" id="MBC2241846.1"/>
    </source>
</evidence>
<evidence type="ECO:0000313" key="3">
    <source>
        <dbReference type="Proteomes" id="UP000553016"/>
    </source>
</evidence>
<dbReference type="EMBL" id="JAARZA010000008">
    <property type="protein sequence ID" value="MBC2241846.1"/>
    <property type="molecule type" value="Genomic_DNA"/>
</dbReference>
<dbReference type="GO" id="GO:0016887">
    <property type="term" value="F:ATP hydrolysis activity"/>
    <property type="evidence" value="ECO:0007669"/>
    <property type="project" value="InterPro"/>
</dbReference>
<dbReference type="RefSeq" id="WP_185541621.1">
    <property type="nucleotide sequence ID" value="NZ_JAARZA010000008.1"/>
</dbReference>
<dbReference type="Gene3D" id="3.40.50.300">
    <property type="entry name" value="P-loop containing nucleotide triphosphate hydrolases"/>
    <property type="match status" value="1"/>
</dbReference>
<proteinExistence type="predicted"/>
<reference evidence="2 3" key="1">
    <citation type="submission" date="2020-03" db="EMBL/GenBank/DDBJ databases">
        <title>Soil Listeria distribution.</title>
        <authorList>
            <person name="Liao J."/>
            <person name="Wiedmann M."/>
        </authorList>
    </citation>
    <scope>NUCLEOTIDE SEQUENCE [LARGE SCALE GENOMIC DNA]</scope>
    <source>
        <strain evidence="2 3">FSL L7-0149</strain>
    </source>
</reference>
<dbReference type="GO" id="GO:0006302">
    <property type="term" value="P:double-strand break repair"/>
    <property type="evidence" value="ECO:0007669"/>
    <property type="project" value="InterPro"/>
</dbReference>
<dbReference type="Proteomes" id="UP000553016">
    <property type="component" value="Unassembled WGS sequence"/>
</dbReference>
<feature type="coiled-coil region" evidence="1">
    <location>
        <begin position="238"/>
        <end position="288"/>
    </location>
</feature>